<organism evidence="2">
    <name type="scientific">Bodo saltans virus</name>
    <dbReference type="NCBI Taxonomy" id="2024608"/>
    <lineage>
        <taxon>Viruses</taxon>
        <taxon>Varidnaviria</taxon>
        <taxon>Bamfordvirae</taxon>
        <taxon>Nucleocytoviricota</taxon>
        <taxon>Megaviricetes</taxon>
        <taxon>Imitervirales</taxon>
        <taxon>Mimiviridae</taxon>
        <taxon>Klosneuvirinae</taxon>
        <taxon>Theiavirus</taxon>
        <taxon>Theiavirus salishense</taxon>
    </lineage>
</organism>
<gene>
    <name evidence="2" type="ORF">BMW23_1088</name>
</gene>
<name>A0A2H4UW12_9VIRU</name>
<evidence type="ECO:0000313" key="3">
    <source>
        <dbReference type="Proteomes" id="UP000240325"/>
    </source>
</evidence>
<dbReference type="EMBL" id="MF782455">
    <property type="protein sequence ID" value="ATZ81132.1"/>
    <property type="molecule type" value="Genomic_DNA"/>
</dbReference>
<proteinExistence type="predicted"/>
<accession>A0A2H4UW12</accession>
<dbReference type="Proteomes" id="UP000240325">
    <property type="component" value="Segment"/>
</dbReference>
<reference evidence="2" key="1">
    <citation type="journal article" date="2017" name="Elife">
        <title>The kinetoplastid-infecting Bodo saltans virus (BsV), a window into the most abundant giant viruses in the sea.</title>
        <authorList>
            <person name="Deeg C.M."/>
            <person name="Chow C.-E.T."/>
            <person name="Suttle C.A."/>
        </authorList>
    </citation>
    <scope>NUCLEOTIDE SEQUENCE</scope>
    <source>
        <strain evidence="2">NG1</strain>
    </source>
</reference>
<protein>
    <submittedName>
        <fullName evidence="2">Uncharacterized protein</fullName>
    </submittedName>
</protein>
<feature type="compositionally biased region" description="Basic and acidic residues" evidence="1">
    <location>
        <begin position="114"/>
        <end position="127"/>
    </location>
</feature>
<feature type="region of interest" description="Disordered" evidence="1">
    <location>
        <begin position="98"/>
        <end position="127"/>
    </location>
</feature>
<evidence type="ECO:0000313" key="2">
    <source>
        <dbReference type="EMBL" id="ATZ81132.1"/>
    </source>
</evidence>
<evidence type="ECO:0000256" key="1">
    <source>
        <dbReference type="SAM" id="MobiDB-lite"/>
    </source>
</evidence>
<keyword evidence="3" id="KW-1185">Reference proteome</keyword>
<sequence>MSNSVALTKIKKNDEIIQIDDDIVPISKKELMARLEGDELKFKACYEDCVKHAIELKATKEEINVYKDVLAKNANKFKELKTENEILKSDLSIYKTKSKTASKEIAPKKNQTKSADDFNKDVEKGYKEQQDNIDKIKKSIMEQYLLE</sequence>